<comment type="caution">
    <text evidence="4">Lacks conserved residue(s) required for the propagation of feature annotation.</text>
</comment>
<name>A0A3B4AGM8_9GOBI</name>
<dbReference type="PROSITE" id="PS01225">
    <property type="entry name" value="CTCK_2"/>
    <property type="match status" value="1"/>
</dbReference>
<dbReference type="SMART" id="SM00041">
    <property type="entry name" value="CT"/>
    <property type="match status" value="1"/>
</dbReference>
<evidence type="ECO:0000256" key="4">
    <source>
        <dbReference type="PROSITE-ProRule" id="PRU00039"/>
    </source>
</evidence>
<dbReference type="STRING" id="409849.ENSPMGP00000016237"/>
<evidence type="ECO:0000256" key="3">
    <source>
        <dbReference type="ARBA" id="ARBA00023157"/>
    </source>
</evidence>
<proteinExistence type="predicted"/>
<sequence>VLSEAKVIEVNDCKSDQPVNMTYCFGQCGSSSKYSASANSMLQKCECCQVTSTTQRQVALKCSDGSRVDHTYTLATGCACSPSQCPTQTRRRRRR</sequence>
<dbReference type="SUPFAM" id="SSF57501">
    <property type="entry name" value="Cystine-knot cytokines"/>
    <property type="match status" value="1"/>
</dbReference>
<evidence type="ECO:0000256" key="1">
    <source>
        <dbReference type="ARBA" id="ARBA00004613"/>
    </source>
</evidence>
<dbReference type="PROSITE" id="PS01185">
    <property type="entry name" value="CTCK_1"/>
    <property type="match status" value="1"/>
</dbReference>
<feature type="domain" description="CTCK" evidence="5">
    <location>
        <begin position="1"/>
        <end position="86"/>
    </location>
</feature>
<dbReference type="InterPro" id="IPR029034">
    <property type="entry name" value="Cystine-knot_cytokine"/>
</dbReference>
<evidence type="ECO:0000256" key="2">
    <source>
        <dbReference type="ARBA" id="ARBA00022525"/>
    </source>
</evidence>
<dbReference type="InterPro" id="IPR006207">
    <property type="entry name" value="Cys_knot_C"/>
</dbReference>
<dbReference type="GO" id="GO:0005615">
    <property type="term" value="C:extracellular space"/>
    <property type="evidence" value="ECO:0007669"/>
    <property type="project" value="TreeGrafter"/>
</dbReference>
<dbReference type="AlphaFoldDB" id="A0A3B4AGM8"/>
<dbReference type="PANTHER" id="PTHR11339">
    <property type="entry name" value="EXTRACELLULAR MATRIX GLYCOPROTEIN RELATED"/>
    <property type="match status" value="1"/>
</dbReference>
<reference evidence="6" key="1">
    <citation type="submission" date="2025-08" db="UniProtKB">
        <authorList>
            <consortium name="Ensembl"/>
        </authorList>
    </citation>
    <scope>IDENTIFICATION</scope>
</reference>
<dbReference type="InterPro" id="IPR050780">
    <property type="entry name" value="Mucin_vWF_Thrombospondin_sf"/>
</dbReference>
<keyword evidence="2" id="KW-0964">Secreted</keyword>
<evidence type="ECO:0000313" key="6">
    <source>
        <dbReference type="Ensembl" id="ENSPMGP00000016237.1"/>
    </source>
</evidence>
<organism evidence="6 7">
    <name type="scientific">Periophthalmus magnuspinnatus</name>
    <dbReference type="NCBI Taxonomy" id="409849"/>
    <lineage>
        <taxon>Eukaryota</taxon>
        <taxon>Metazoa</taxon>
        <taxon>Chordata</taxon>
        <taxon>Craniata</taxon>
        <taxon>Vertebrata</taxon>
        <taxon>Euteleostomi</taxon>
        <taxon>Actinopterygii</taxon>
        <taxon>Neopterygii</taxon>
        <taxon>Teleostei</taxon>
        <taxon>Neoteleostei</taxon>
        <taxon>Acanthomorphata</taxon>
        <taxon>Gobiaria</taxon>
        <taxon>Gobiiformes</taxon>
        <taxon>Gobioidei</taxon>
        <taxon>Gobiidae</taxon>
        <taxon>Oxudercinae</taxon>
        <taxon>Periophthalmus</taxon>
    </lineage>
</organism>
<dbReference type="Pfam" id="PF00007">
    <property type="entry name" value="Cys_knot"/>
    <property type="match status" value="1"/>
</dbReference>
<dbReference type="Proteomes" id="UP000261520">
    <property type="component" value="Unplaced"/>
</dbReference>
<feature type="disulfide bond" evidence="4">
    <location>
        <begin position="28"/>
        <end position="80"/>
    </location>
</feature>
<evidence type="ECO:0000313" key="7">
    <source>
        <dbReference type="Proteomes" id="UP000261520"/>
    </source>
</evidence>
<keyword evidence="7" id="KW-1185">Reference proteome</keyword>
<protein>
    <recommendedName>
        <fullName evidence="5">CTCK domain-containing protein</fullName>
    </recommendedName>
</protein>
<feature type="disulfide bond" evidence="4">
    <location>
        <begin position="13"/>
        <end position="62"/>
    </location>
</feature>
<accession>A0A3B4AGM8</accession>
<keyword evidence="3 4" id="KW-1015">Disulfide bond</keyword>
<dbReference type="PANTHER" id="PTHR11339:SF408">
    <property type="entry name" value="MUCIN-5B"/>
    <property type="match status" value="1"/>
</dbReference>
<dbReference type="InterPro" id="IPR006208">
    <property type="entry name" value="Glyco_hormone_CN"/>
</dbReference>
<dbReference type="Gene3D" id="2.10.90.10">
    <property type="entry name" value="Cystine-knot cytokines"/>
    <property type="match status" value="1"/>
</dbReference>
<dbReference type="GO" id="GO:0031012">
    <property type="term" value="C:extracellular matrix"/>
    <property type="evidence" value="ECO:0007669"/>
    <property type="project" value="TreeGrafter"/>
</dbReference>
<comment type="subcellular location">
    <subcellularLocation>
        <location evidence="1">Secreted</location>
    </subcellularLocation>
</comment>
<dbReference type="Ensembl" id="ENSPMGT00000017325.1">
    <property type="protein sequence ID" value="ENSPMGP00000016237.1"/>
    <property type="gene ID" value="ENSPMGG00000013328.1"/>
</dbReference>
<feature type="disulfide bond" evidence="4">
    <location>
        <begin position="24"/>
        <end position="78"/>
    </location>
</feature>
<reference evidence="6" key="2">
    <citation type="submission" date="2025-09" db="UniProtKB">
        <authorList>
            <consortium name="Ensembl"/>
        </authorList>
    </citation>
    <scope>IDENTIFICATION</scope>
</reference>
<evidence type="ECO:0000259" key="5">
    <source>
        <dbReference type="PROSITE" id="PS01225"/>
    </source>
</evidence>